<gene>
    <name evidence="1" type="ORF">TEMA_31540</name>
</gene>
<reference evidence="1 2" key="1">
    <citation type="submission" date="2022-07" db="EMBL/GenBank/DDBJ databases">
        <title>Genome sequence of Terrisporobacter mayombei DSM6539.</title>
        <authorList>
            <person name="Boeer T."/>
            <person name="Bengelsdorf F.R."/>
            <person name="Daniel R."/>
            <person name="Poehlein A."/>
        </authorList>
    </citation>
    <scope>NUCLEOTIDE SEQUENCE [LARGE SCALE GENOMIC DNA]</scope>
    <source>
        <strain evidence="1 2">DSM 6539</strain>
    </source>
</reference>
<sequence length="423" mass="50506">MLRGEKLMATKRKFKRDYIMLEAKDMNYRFKDKVSPKAFAKIEVTDEKSVIALYAENLKSVSEGYTVVAIRSDYETIDLGNFNVNSQGKGEFSLDMGDEDIDIKGIAVIQDRAVPLIGFKGSKIENFEEILFPPQYEFEEVDDDEYEYEEVEYVEVDDVIDEEYVDDEDIDREEYEEYDEYEEYEEYEEIEYVEEDDIRGNEYEYEEVIYEEIEEDEYEYEEVEDEEYEEVQPNIQSKVPEKKNTKSRDDDYIEKKINKAKSVLEKQYTKNAYETVKTKTEPTKTASTLLMPRQIKKGLKYFREVKPFVADYIDSTRWWKIEINPTTLCGYTMPYLGYVNSLNYTMYSDAIMQSYKYRHYLFGVQYDEYNKRQYYIYAVPGRKNEQPDKGNTGFTRYQACDNRNNSLGYWLCFVDCKARRIVK</sequence>
<name>A0ABY9Q521_9FIRM</name>
<proteinExistence type="predicted"/>
<dbReference type="EMBL" id="CP101637">
    <property type="protein sequence ID" value="WMT82666.1"/>
    <property type="molecule type" value="Genomic_DNA"/>
</dbReference>
<protein>
    <recommendedName>
        <fullName evidence="3">Transmembrane protein</fullName>
    </recommendedName>
</protein>
<evidence type="ECO:0000313" key="2">
    <source>
        <dbReference type="Proteomes" id="UP001235030"/>
    </source>
</evidence>
<evidence type="ECO:0000313" key="1">
    <source>
        <dbReference type="EMBL" id="WMT82666.1"/>
    </source>
</evidence>
<evidence type="ECO:0008006" key="3">
    <source>
        <dbReference type="Google" id="ProtNLM"/>
    </source>
</evidence>
<organism evidence="1 2">
    <name type="scientific">Terrisporobacter mayombei</name>
    <dbReference type="NCBI Taxonomy" id="1541"/>
    <lineage>
        <taxon>Bacteria</taxon>
        <taxon>Bacillati</taxon>
        <taxon>Bacillota</taxon>
        <taxon>Clostridia</taxon>
        <taxon>Peptostreptococcales</taxon>
        <taxon>Peptostreptococcaceae</taxon>
        <taxon>Terrisporobacter</taxon>
    </lineage>
</organism>
<dbReference type="Proteomes" id="UP001235030">
    <property type="component" value="Chromosome"/>
</dbReference>
<keyword evidence="2" id="KW-1185">Reference proteome</keyword>
<accession>A0ABY9Q521</accession>